<accession>A0A7V6A629</accession>
<organism evidence="3">
    <name type="scientific">Desulfobacca acetoxidans</name>
    <dbReference type="NCBI Taxonomy" id="60893"/>
    <lineage>
        <taxon>Bacteria</taxon>
        <taxon>Pseudomonadati</taxon>
        <taxon>Thermodesulfobacteriota</taxon>
        <taxon>Desulfobaccia</taxon>
        <taxon>Desulfobaccales</taxon>
        <taxon>Desulfobaccaceae</taxon>
        <taxon>Desulfobacca</taxon>
    </lineage>
</organism>
<evidence type="ECO:0008006" key="4">
    <source>
        <dbReference type="Google" id="ProtNLM"/>
    </source>
</evidence>
<evidence type="ECO:0000256" key="2">
    <source>
        <dbReference type="SAM" id="SignalP"/>
    </source>
</evidence>
<feature type="chain" id="PRO_5031338237" description="Carboxypeptidase regulatory-like domain-containing protein" evidence="2">
    <location>
        <begin position="25"/>
        <end position="179"/>
    </location>
</feature>
<feature type="signal peptide" evidence="2">
    <location>
        <begin position="1"/>
        <end position="24"/>
    </location>
</feature>
<dbReference type="AlphaFoldDB" id="A0A7V6A629"/>
<feature type="compositionally biased region" description="Basic and acidic residues" evidence="1">
    <location>
        <begin position="153"/>
        <end position="169"/>
    </location>
</feature>
<sequence>MRRWLAVAMAVGAVLLWGSSSLCAEKVVITGIIADWKQVKAKIPETAYFQLVKYTNKMKGTTDQEGFAAFDSKLPKIKVRDDGSFKLTLKELPEGKYFIALQRAVPKEIYGEDHEAAVPILVTEKGALVIQVPGEFPVNVGKVFVAVRSKKPPTPEEGKKEGPAAEKTDAQQPNPPEKK</sequence>
<keyword evidence="2" id="KW-0732">Signal</keyword>
<evidence type="ECO:0000313" key="3">
    <source>
        <dbReference type="EMBL" id="HHS30904.1"/>
    </source>
</evidence>
<reference evidence="3" key="1">
    <citation type="journal article" date="2020" name="mSystems">
        <title>Genome- and Community-Level Interaction Insights into Carbon Utilization and Element Cycling Functions of Hydrothermarchaeota in Hydrothermal Sediment.</title>
        <authorList>
            <person name="Zhou Z."/>
            <person name="Liu Y."/>
            <person name="Xu W."/>
            <person name="Pan J."/>
            <person name="Luo Z.H."/>
            <person name="Li M."/>
        </authorList>
    </citation>
    <scope>NUCLEOTIDE SEQUENCE [LARGE SCALE GENOMIC DNA]</scope>
    <source>
        <strain evidence="3">SpSt-767</strain>
    </source>
</reference>
<gene>
    <name evidence="3" type="ORF">ENV52_14540</name>
</gene>
<feature type="region of interest" description="Disordered" evidence="1">
    <location>
        <begin position="148"/>
        <end position="179"/>
    </location>
</feature>
<protein>
    <recommendedName>
        <fullName evidence="4">Carboxypeptidase regulatory-like domain-containing protein</fullName>
    </recommendedName>
</protein>
<proteinExistence type="predicted"/>
<comment type="caution">
    <text evidence="3">The sequence shown here is derived from an EMBL/GenBank/DDBJ whole genome shotgun (WGS) entry which is preliminary data.</text>
</comment>
<evidence type="ECO:0000256" key="1">
    <source>
        <dbReference type="SAM" id="MobiDB-lite"/>
    </source>
</evidence>
<name>A0A7V6A629_9BACT</name>
<dbReference type="EMBL" id="DTGR01000221">
    <property type="protein sequence ID" value="HHS30904.1"/>
    <property type="molecule type" value="Genomic_DNA"/>
</dbReference>